<comment type="caution">
    <text evidence="2">The sequence shown here is derived from an EMBL/GenBank/DDBJ whole genome shotgun (WGS) entry which is preliminary data.</text>
</comment>
<dbReference type="InterPro" id="IPR028913">
    <property type="entry name" value="Tox-MPTase3_dom"/>
</dbReference>
<protein>
    <recommendedName>
        <fullName evidence="1">Tox-MPTase3 domain-containing protein</fullName>
    </recommendedName>
</protein>
<evidence type="ECO:0000313" key="3">
    <source>
        <dbReference type="Proteomes" id="UP001216907"/>
    </source>
</evidence>
<organism evidence="2 3">
    <name type="scientific">Paludisphaera mucosa</name>
    <dbReference type="NCBI Taxonomy" id="3030827"/>
    <lineage>
        <taxon>Bacteria</taxon>
        <taxon>Pseudomonadati</taxon>
        <taxon>Planctomycetota</taxon>
        <taxon>Planctomycetia</taxon>
        <taxon>Isosphaerales</taxon>
        <taxon>Isosphaeraceae</taxon>
        <taxon>Paludisphaera</taxon>
    </lineage>
</organism>
<evidence type="ECO:0000313" key="2">
    <source>
        <dbReference type="EMBL" id="MDG3004540.1"/>
    </source>
</evidence>
<dbReference type="EMBL" id="JARRAG010000002">
    <property type="protein sequence ID" value="MDG3004540.1"/>
    <property type="molecule type" value="Genomic_DNA"/>
</dbReference>
<dbReference type="Pfam" id="PF15639">
    <property type="entry name" value="Tox-MPTase3"/>
    <property type="match status" value="1"/>
</dbReference>
<reference evidence="2 3" key="1">
    <citation type="submission" date="2023-03" db="EMBL/GenBank/DDBJ databases">
        <title>Paludisphaera mucosa sp. nov. a novel planctomycete from northern fen.</title>
        <authorList>
            <person name="Ivanova A."/>
        </authorList>
    </citation>
    <scope>NUCLEOTIDE SEQUENCE [LARGE SCALE GENOMIC DNA]</scope>
    <source>
        <strain evidence="2 3">Pla2</strain>
    </source>
</reference>
<accession>A0ABT6FAY0</accession>
<name>A0ABT6FAY0_9BACT</name>
<dbReference type="Proteomes" id="UP001216907">
    <property type="component" value="Unassembled WGS sequence"/>
</dbReference>
<sequence length="151" mass="16803">MRMDPDDIKNYPKFRYYVSTNIPQVRGMPFIINALKKFSGNASEQTIKDGLLWNKGPTIELVPGLVCGGVKASGCYTTGTDVIQIKQERVDEFEADKGLKHTASGRLVYFVGLTLLHEYCHWANNGTGSPDQTHAKFEQTLYGKVIDASDN</sequence>
<evidence type="ECO:0000259" key="1">
    <source>
        <dbReference type="Pfam" id="PF15639"/>
    </source>
</evidence>
<keyword evidence="3" id="KW-1185">Reference proteome</keyword>
<dbReference type="RefSeq" id="WP_277860895.1">
    <property type="nucleotide sequence ID" value="NZ_JARRAG010000002.1"/>
</dbReference>
<proteinExistence type="predicted"/>
<feature type="domain" description="Tox-MPTase3" evidence="1">
    <location>
        <begin position="9"/>
        <end position="143"/>
    </location>
</feature>
<gene>
    <name evidence="2" type="ORF">PZE19_12205</name>
</gene>